<dbReference type="eggNOG" id="COG2306">
    <property type="taxonomic scope" value="Bacteria"/>
</dbReference>
<dbReference type="Pfam" id="PF04167">
    <property type="entry name" value="DUF402"/>
    <property type="match status" value="1"/>
</dbReference>
<reference evidence="2" key="1">
    <citation type="submission" date="2009-07" db="EMBL/GenBank/DDBJ databases">
        <authorList>
            <person name="Weinstock G."/>
            <person name="Sodergren E."/>
            <person name="Clifton S."/>
            <person name="Fulton L."/>
            <person name="Fulton B."/>
            <person name="Courtney L."/>
            <person name="Fronick C."/>
            <person name="Harrison M."/>
            <person name="Strong C."/>
            <person name="Farmer C."/>
            <person name="Delahaunty K."/>
            <person name="Markovic C."/>
            <person name="Hall O."/>
            <person name="Minx P."/>
            <person name="Tomlinson C."/>
            <person name="Mitreva M."/>
            <person name="Nelson J."/>
            <person name="Hou S."/>
            <person name="Wollam A."/>
            <person name="Pepin K.H."/>
            <person name="Johnson M."/>
            <person name="Bhonagiri V."/>
            <person name="Nash W.E."/>
            <person name="Warren W."/>
            <person name="Chinwalla A."/>
            <person name="Mardis E.R."/>
            <person name="Wilson R.K."/>
        </authorList>
    </citation>
    <scope>NUCLEOTIDE SEQUENCE [LARGE SCALE GENOMIC DNA]</scope>
    <source>
        <strain evidence="2">DSM 14469</strain>
    </source>
</reference>
<evidence type="ECO:0000313" key="2">
    <source>
        <dbReference type="EMBL" id="EET59602.1"/>
    </source>
</evidence>
<evidence type="ECO:0000313" key="3">
    <source>
        <dbReference type="Proteomes" id="UP000005561"/>
    </source>
</evidence>
<organism evidence="2 3">
    <name type="scientific">Marvinbryantia formatexigens DSM 14469</name>
    <dbReference type="NCBI Taxonomy" id="478749"/>
    <lineage>
        <taxon>Bacteria</taxon>
        <taxon>Bacillati</taxon>
        <taxon>Bacillota</taxon>
        <taxon>Clostridia</taxon>
        <taxon>Lachnospirales</taxon>
        <taxon>Lachnospiraceae</taxon>
        <taxon>Marvinbryantia</taxon>
    </lineage>
</organism>
<keyword evidence="3" id="KW-1185">Reference proteome</keyword>
<comment type="caution">
    <text evidence="2">The sequence shown here is derived from an EMBL/GenBank/DDBJ whole genome shotgun (WGS) entry which is preliminary data.</text>
</comment>
<dbReference type="Gene3D" id="2.40.380.10">
    <property type="entry name" value="FomD-like"/>
    <property type="match status" value="1"/>
</dbReference>
<accession>C6LIM0</accession>
<protein>
    <recommendedName>
        <fullName evidence="1">DUF402 domain-containing protein</fullName>
    </recommendedName>
</protein>
<dbReference type="Proteomes" id="UP000005561">
    <property type="component" value="Unassembled WGS sequence"/>
</dbReference>
<dbReference type="InterPro" id="IPR007295">
    <property type="entry name" value="DUF402"/>
</dbReference>
<dbReference type="InterPro" id="IPR035930">
    <property type="entry name" value="FomD-like_sf"/>
</dbReference>
<dbReference type="SUPFAM" id="SSF159234">
    <property type="entry name" value="FomD-like"/>
    <property type="match status" value="1"/>
</dbReference>
<sequence>MSKPILYRKRLIPAECILLKNDEILHAEEHLIVTRWNTIRPKKELSHGLSAFFLDKGIKISKFYSHTDELICWYCDIITHTFDEKTNTYVMIDLLADVLVYPDGMVKVVDLDELALATEKKLLSEEQLLIALRQLDWLLKTIYSGRFRDLLLYVDRFCPDDRFS</sequence>
<dbReference type="EMBL" id="ACCL02000017">
    <property type="protein sequence ID" value="EET59602.1"/>
    <property type="molecule type" value="Genomic_DNA"/>
</dbReference>
<dbReference type="AlphaFoldDB" id="C6LIM0"/>
<name>C6LIM0_9FIRM</name>
<evidence type="ECO:0000259" key="1">
    <source>
        <dbReference type="Pfam" id="PF04167"/>
    </source>
</evidence>
<gene>
    <name evidence="2" type="ORF">BRYFOR_08460</name>
</gene>
<dbReference type="OrthoDB" id="2064617at2"/>
<dbReference type="RefSeq" id="WP_006863232.1">
    <property type="nucleotide sequence ID" value="NZ_ACCL02000017.1"/>
</dbReference>
<proteinExistence type="predicted"/>
<feature type="domain" description="DUF402" evidence="1">
    <location>
        <begin position="8"/>
        <end position="146"/>
    </location>
</feature>